<keyword evidence="9 12" id="KW-1133">Transmembrane helix</keyword>
<evidence type="ECO:0000256" key="12">
    <source>
        <dbReference type="SAM" id="Phobius"/>
    </source>
</evidence>
<feature type="domain" description="ABC transmembrane type-1" evidence="14">
    <location>
        <begin position="322"/>
        <end position="602"/>
    </location>
</feature>
<evidence type="ECO:0000256" key="3">
    <source>
        <dbReference type="ARBA" id="ARBA00022448"/>
    </source>
</evidence>
<reference evidence="15" key="1">
    <citation type="submission" date="2021-08" db="EMBL/GenBank/DDBJ databases">
        <title>WGS assembly of Ceratopteris richardii.</title>
        <authorList>
            <person name="Marchant D.B."/>
            <person name="Chen G."/>
            <person name="Jenkins J."/>
            <person name="Shu S."/>
            <person name="Leebens-Mack J."/>
            <person name="Grimwood J."/>
            <person name="Schmutz J."/>
            <person name="Soltis P."/>
            <person name="Soltis D."/>
            <person name="Chen Z.-H."/>
        </authorList>
    </citation>
    <scope>NUCLEOTIDE SEQUENCE</scope>
    <source>
        <strain evidence="15">Whitten #5841</strain>
        <tissue evidence="15">Leaf</tissue>
    </source>
</reference>
<dbReference type="InterPro" id="IPR017871">
    <property type="entry name" value="ABC_transporter-like_CS"/>
</dbReference>
<feature type="compositionally biased region" description="Polar residues" evidence="11">
    <location>
        <begin position="900"/>
        <end position="922"/>
    </location>
</feature>
<dbReference type="SUPFAM" id="SSF52540">
    <property type="entry name" value="P-loop containing nucleoside triphosphate hydrolases"/>
    <property type="match status" value="2"/>
</dbReference>
<organism evidence="15 16">
    <name type="scientific">Ceratopteris richardii</name>
    <name type="common">Triangle waterfern</name>
    <dbReference type="NCBI Taxonomy" id="49495"/>
    <lineage>
        <taxon>Eukaryota</taxon>
        <taxon>Viridiplantae</taxon>
        <taxon>Streptophyta</taxon>
        <taxon>Embryophyta</taxon>
        <taxon>Tracheophyta</taxon>
        <taxon>Polypodiopsida</taxon>
        <taxon>Polypodiidae</taxon>
        <taxon>Polypodiales</taxon>
        <taxon>Pteridineae</taxon>
        <taxon>Pteridaceae</taxon>
        <taxon>Parkerioideae</taxon>
        <taxon>Ceratopteris</taxon>
    </lineage>
</organism>
<dbReference type="InterPro" id="IPR011527">
    <property type="entry name" value="ABC1_TM_dom"/>
</dbReference>
<evidence type="ECO:0000256" key="1">
    <source>
        <dbReference type="ARBA" id="ARBA00004141"/>
    </source>
</evidence>
<dbReference type="CDD" id="cd03250">
    <property type="entry name" value="ABCC_MRP_domain1"/>
    <property type="match status" value="1"/>
</dbReference>
<dbReference type="FunFam" id="1.20.1560.10:FF:000002">
    <property type="entry name" value="ABC transporter C family member 5"/>
    <property type="match status" value="1"/>
</dbReference>
<feature type="region of interest" description="Disordered" evidence="11">
    <location>
        <begin position="868"/>
        <end position="922"/>
    </location>
</feature>
<feature type="transmembrane region" description="Helical" evidence="12">
    <location>
        <begin position="433"/>
        <end position="452"/>
    </location>
</feature>
<dbReference type="InterPro" id="IPR027417">
    <property type="entry name" value="P-loop_NTPase"/>
</dbReference>
<evidence type="ECO:0000256" key="4">
    <source>
        <dbReference type="ARBA" id="ARBA00022528"/>
    </source>
</evidence>
<evidence type="ECO:0000256" key="11">
    <source>
        <dbReference type="SAM" id="MobiDB-lite"/>
    </source>
</evidence>
<evidence type="ECO:0000256" key="6">
    <source>
        <dbReference type="ARBA" id="ARBA00022737"/>
    </source>
</evidence>
<comment type="caution">
    <text evidence="15">The sequence shown here is derived from an EMBL/GenBank/DDBJ whole genome shotgun (WGS) entry which is preliminary data.</text>
</comment>
<dbReference type="PROSITE" id="PS00211">
    <property type="entry name" value="ABC_TRANSPORTER_1"/>
    <property type="match status" value="1"/>
</dbReference>
<keyword evidence="6" id="KW-0677">Repeat</keyword>
<feature type="transmembrane region" description="Helical" evidence="12">
    <location>
        <begin position="359"/>
        <end position="377"/>
    </location>
</feature>
<feature type="transmembrane region" description="Helical" evidence="12">
    <location>
        <begin position="547"/>
        <end position="567"/>
    </location>
</feature>
<feature type="transmembrane region" description="Helical" evidence="12">
    <location>
        <begin position="1211"/>
        <end position="1235"/>
    </location>
</feature>
<feature type="transmembrane region" description="Helical" evidence="12">
    <location>
        <begin position="321"/>
        <end position="339"/>
    </location>
</feature>
<dbReference type="OrthoDB" id="6500128at2759"/>
<feature type="transmembrane region" description="Helical" evidence="12">
    <location>
        <begin position="458"/>
        <end position="478"/>
    </location>
</feature>
<name>A0A8T2STQ9_CERRI</name>
<dbReference type="InterPro" id="IPR003439">
    <property type="entry name" value="ABC_transporter-like_ATP-bd"/>
</dbReference>
<dbReference type="InterPro" id="IPR044746">
    <property type="entry name" value="ABCC_6TM_D1"/>
</dbReference>
<evidence type="ECO:0000256" key="5">
    <source>
        <dbReference type="ARBA" id="ARBA00022692"/>
    </source>
</evidence>
<dbReference type="EMBL" id="CM035422">
    <property type="protein sequence ID" value="KAH7372901.1"/>
    <property type="molecule type" value="Genomic_DNA"/>
</dbReference>
<feature type="transmembrane region" description="Helical" evidence="12">
    <location>
        <begin position="1186"/>
        <end position="1205"/>
    </location>
</feature>
<dbReference type="FunFam" id="3.40.50.300:FF:000508">
    <property type="entry name" value="ABC transporter C family member 5"/>
    <property type="match status" value="1"/>
</dbReference>
<feature type="transmembrane region" description="Helical" evidence="12">
    <location>
        <begin position="1092"/>
        <end position="1109"/>
    </location>
</feature>
<keyword evidence="4" id="KW-0934">Plastid</keyword>
<dbReference type="GO" id="GO:0016020">
    <property type="term" value="C:membrane"/>
    <property type="evidence" value="ECO:0007669"/>
    <property type="project" value="UniProtKB-SubCell"/>
</dbReference>
<sequence length="1519" mass="169253">MSWIFSDSCSGPWSDISLPSTLSLFSQAQEWIAYILFSTCVQQSMSATIDLSFILVSAVINLKSRCQDKLFYRKSAAGLVFAITLFFAAILSVACTGITAFAIWMGFSNHWTNDSIRETVFSAVGAAAWITSSILLLVDKYRNLLVHQMPLRTWWFASSALSLLQIFSSAFRLSAASGLNYSTQIVVFDMYALARSPITFFFLLRALQGRTNLHPVHDGNEVHQPLIDDREEGVKKGSYIEYENTSAYAKAGFLSKLTFSWLDPMLNEGSKHALNFSDVPPLAPEDKAEHTFGMLQKTWSVSTIKRHGLTIALVKTFWRPLLLTALLQVLRTVIIYAGPMLISSFTTYANGERVSDYDGYALVFLLLIAKMIEVSAYHHFNFQSYKLGNNMRSAVITMIYRKALRLSSSSRQKHGIGQITNYMIVDIQQISDSCLQLHLLWCIPLQVILALALLWRDIGIPCLSGIVVWILISIFSAYNAKSQRSQMAEVTSLRDKRLRSITEVLQYMKLIKLEAWETKFQERVEACRKEEFNALTKFVVSTAESMFVLWNTVSLVSVFTFGTAILLDKGLTAGKVFTATSIFRIVQEPIRNFPNAIMYLSQLVISLERLNHFLSSSELDTDAVTKCLDSKDEPIVVEKGFFGWDDTKETSTLRDINLRIGKGSFVAVVGTVGSGKSSLLAALLGEMVKISGQASTAGSFAYVSQSAWIQNATIMDNILFGTELHPQRYEKVIQACGLRPDLDAMDYGDQTEIGEKGINLSGGQKQRIQLARAVYQDCDVYLLDDIFSAVDAHTGSHLFKECILELLKGKTVILVTHQVEFLKGADLVLVMREGTIIQSGKYEDVHQEGTAFAALVASHNESLSLLEESEQGLRQSGSGTSLHRKQSQRLGSEMHLGSSLKRNSQSQRSTDQIPISDTMSTSAVVEPSSRLIEEEQKEKGRVSWSMYWLYLTKAFGWGTVVVLLINQSSWQAFLIASDYWLAGEISEETINKKKFIIVYALLNLGAWIAMLVRVAVVAALGLKTAQLLFLGMLRSIFHAPMSFFDTTPSGRILSRFSSDQTNIDFILHFYLGGCLSIYVSTVGVIVVICISSWPIVFLVIPLGCLFYRYQKFYITSSREITRLDSITKAPLIYHLSETVAGIETIRCFRKQESFARENLIRTNTNMKMDFHNNSANEWLGIRLETMGTGLLCATAFLLVVLPSSIVKPETVGLALSYALSLNSGLFFAVFLSCIIENKMVSVERINQFTMIPSEAAFTIKDCLPVSLSWPHQGKIETVRLKLRYRPSTPLVLRGVTFTILSGEKVGVVGRTGSGKSTLLVAIFRLVEPCGGQILIDGIDITSLGLHDLRSKLGIIPQDPVLFEGTVRNNLDPLGIHSDEEIWRALDQCKLAQAVREKPRKLESSVTESGSNWSLGQRQLFCFGRALLKRGRILFLDEATASVDAQTDTIIQKLIRKEFKGSTVLSIAHRIPTVMDADKVLVMDAGRVKEFDGPTNLLLNSDSLFSSLVHEYSTRATRGH</sequence>
<keyword evidence="5 12" id="KW-0812">Transmembrane</keyword>
<evidence type="ECO:0000313" key="15">
    <source>
        <dbReference type="EMBL" id="KAH7372901.1"/>
    </source>
</evidence>
<feature type="transmembrane region" description="Helical" evidence="12">
    <location>
        <begin position="947"/>
        <end position="965"/>
    </location>
</feature>
<dbReference type="CDD" id="cd03244">
    <property type="entry name" value="ABCC_MRP_domain2"/>
    <property type="match status" value="1"/>
</dbReference>
<dbReference type="PROSITE" id="PS50929">
    <property type="entry name" value="ABC_TM1F"/>
    <property type="match status" value="2"/>
</dbReference>
<dbReference type="Pfam" id="PF00664">
    <property type="entry name" value="ABC_membrane"/>
    <property type="match status" value="2"/>
</dbReference>
<dbReference type="CDD" id="cd18580">
    <property type="entry name" value="ABC_6TM_ABCC_D2"/>
    <property type="match status" value="1"/>
</dbReference>
<comment type="similarity">
    <text evidence="2">Belongs to the ABC transporter superfamily. ABCC family. Conjugate transporter (TC 3.A.1.208) subfamily.</text>
</comment>
<feature type="transmembrane region" description="Helical" evidence="12">
    <location>
        <begin position="1065"/>
        <end position="1086"/>
    </location>
</feature>
<evidence type="ECO:0000313" key="16">
    <source>
        <dbReference type="Proteomes" id="UP000825935"/>
    </source>
</evidence>
<dbReference type="Pfam" id="PF00005">
    <property type="entry name" value="ABC_tran"/>
    <property type="match status" value="2"/>
</dbReference>
<gene>
    <name evidence="15" type="ORF">KP509_17G027800</name>
</gene>
<dbReference type="GO" id="GO:0016887">
    <property type="term" value="F:ATP hydrolysis activity"/>
    <property type="evidence" value="ECO:0007669"/>
    <property type="project" value="InterPro"/>
</dbReference>
<dbReference type="Gene3D" id="3.40.50.300">
    <property type="entry name" value="P-loop containing nucleotide triphosphate hydrolases"/>
    <property type="match status" value="2"/>
</dbReference>
<dbReference type="PROSITE" id="PS50893">
    <property type="entry name" value="ABC_TRANSPORTER_2"/>
    <property type="match status" value="2"/>
</dbReference>
<evidence type="ECO:0000259" key="14">
    <source>
        <dbReference type="PROSITE" id="PS50929"/>
    </source>
</evidence>
<dbReference type="PANTHER" id="PTHR24223:SF362">
    <property type="entry name" value="ABC TRANSPORTER C FAMILY MEMBER 4"/>
    <property type="match status" value="1"/>
</dbReference>
<dbReference type="InterPro" id="IPR003593">
    <property type="entry name" value="AAA+_ATPase"/>
</dbReference>
<proteinExistence type="inferred from homology"/>
<dbReference type="GO" id="GO:0140359">
    <property type="term" value="F:ABC-type transporter activity"/>
    <property type="evidence" value="ECO:0007669"/>
    <property type="project" value="InterPro"/>
</dbReference>
<feature type="compositionally biased region" description="Polar residues" evidence="11">
    <location>
        <begin position="872"/>
        <end position="881"/>
    </location>
</feature>
<dbReference type="SMART" id="SM00382">
    <property type="entry name" value="AAA"/>
    <property type="match status" value="2"/>
</dbReference>
<evidence type="ECO:0000256" key="7">
    <source>
        <dbReference type="ARBA" id="ARBA00022741"/>
    </source>
</evidence>
<keyword evidence="3" id="KW-0813">Transport</keyword>
<dbReference type="Gene3D" id="1.20.1560.10">
    <property type="entry name" value="ABC transporter type 1, transmembrane domain"/>
    <property type="match status" value="2"/>
</dbReference>
<feature type="transmembrane region" description="Helical" evidence="12">
    <location>
        <begin position="154"/>
        <end position="173"/>
    </location>
</feature>
<dbReference type="FunFam" id="3.40.50.300:FF:000163">
    <property type="entry name" value="Multidrug resistance-associated protein member 4"/>
    <property type="match status" value="1"/>
</dbReference>
<dbReference type="SUPFAM" id="SSF90123">
    <property type="entry name" value="ABC transporter transmembrane region"/>
    <property type="match status" value="2"/>
</dbReference>
<comment type="subcellular location">
    <subcellularLocation>
        <location evidence="1">Membrane</location>
        <topology evidence="1">Multi-pass membrane protein</topology>
    </subcellularLocation>
</comment>
<keyword evidence="16" id="KW-1185">Reference proteome</keyword>
<keyword evidence="4" id="KW-0150">Chloroplast</keyword>
<feature type="transmembrane region" description="Helical" evidence="12">
    <location>
        <begin position="185"/>
        <end position="204"/>
    </location>
</feature>
<dbReference type="InterPro" id="IPR050173">
    <property type="entry name" value="ABC_transporter_C-like"/>
</dbReference>
<dbReference type="CDD" id="cd18579">
    <property type="entry name" value="ABC_6TM_ABCC_D1"/>
    <property type="match status" value="1"/>
</dbReference>
<feature type="transmembrane region" description="Helical" evidence="12">
    <location>
        <begin position="119"/>
        <end position="138"/>
    </location>
</feature>
<accession>A0A8T2STQ9</accession>
<dbReference type="GO" id="GO:0005524">
    <property type="term" value="F:ATP binding"/>
    <property type="evidence" value="ECO:0007669"/>
    <property type="project" value="UniProtKB-KW"/>
</dbReference>
<protein>
    <submittedName>
        <fullName evidence="15">Uncharacterized protein</fullName>
    </submittedName>
</protein>
<dbReference type="OMA" id="LAQDYWI"/>
<keyword evidence="8" id="KW-0067">ATP-binding</keyword>
<evidence type="ECO:0000259" key="13">
    <source>
        <dbReference type="PROSITE" id="PS50893"/>
    </source>
</evidence>
<evidence type="ECO:0000256" key="2">
    <source>
        <dbReference type="ARBA" id="ARBA00009726"/>
    </source>
</evidence>
<evidence type="ECO:0000256" key="10">
    <source>
        <dbReference type="ARBA" id="ARBA00023136"/>
    </source>
</evidence>
<dbReference type="FunFam" id="1.20.1560.10:FF:000003">
    <property type="entry name" value="ABC transporter C family member 10"/>
    <property type="match status" value="1"/>
</dbReference>
<keyword evidence="7" id="KW-0547">Nucleotide-binding</keyword>
<keyword evidence="10 12" id="KW-0472">Membrane</keyword>
<feature type="transmembrane region" description="Helical" evidence="12">
    <location>
        <begin position="77"/>
        <end position="107"/>
    </location>
</feature>
<dbReference type="InterPro" id="IPR036640">
    <property type="entry name" value="ABC1_TM_sf"/>
</dbReference>
<dbReference type="PANTHER" id="PTHR24223">
    <property type="entry name" value="ATP-BINDING CASSETTE SUB-FAMILY C"/>
    <property type="match status" value="1"/>
</dbReference>
<feature type="domain" description="ABC transporter" evidence="13">
    <location>
        <begin position="635"/>
        <end position="858"/>
    </location>
</feature>
<evidence type="ECO:0000256" key="9">
    <source>
        <dbReference type="ARBA" id="ARBA00022989"/>
    </source>
</evidence>
<feature type="transmembrane region" description="Helical" evidence="12">
    <location>
        <begin position="996"/>
        <end position="1020"/>
    </location>
</feature>
<feature type="domain" description="ABC transporter" evidence="13">
    <location>
        <begin position="1275"/>
        <end position="1509"/>
    </location>
</feature>
<dbReference type="Proteomes" id="UP000825935">
    <property type="component" value="Chromosome 17"/>
</dbReference>
<dbReference type="InterPro" id="IPR044726">
    <property type="entry name" value="ABCC_6TM_D2"/>
</dbReference>
<feature type="transmembrane region" description="Helical" evidence="12">
    <location>
        <begin position="1026"/>
        <end position="1044"/>
    </location>
</feature>
<evidence type="ECO:0000256" key="8">
    <source>
        <dbReference type="ARBA" id="ARBA00022840"/>
    </source>
</evidence>
<feature type="domain" description="ABC transmembrane type-1" evidence="14">
    <location>
        <begin position="958"/>
        <end position="1237"/>
    </location>
</feature>